<proteinExistence type="predicted"/>
<keyword evidence="2" id="KW-0472">Membrane</keyword>
<comment type="caution">
    <text evidence="3">The sequence shown here is derived from an EMBL/GenBank/DDBJ whole genome shotgun (WGS) entry which is preliminary data.</text>
</comment>
<feature type="compositionally biased region" description="Basic residues" evidence="1">
    <location>
        <begin position="97"/>
        <end position="106"/>
    </location>
</feature>
<evidence type="ECO:0000256" key="2">
    <source>
        <dbReference type="SAM" id="Phobius"/>
    </source>
</evidence>
<sequence length="106" mass="11824">MQFSLDFDQRAPPFSAFAMQLSETSSIDCFAGLSLITQIYTLVGAVAVAGAGYLAYEEWLKHHNKEHSEEAAAEFQSQVQPGYESHPDFVANYGPGGKHHKKHHWE</sequence>
<protein>
    <submittedName>
        <fullName evidence="3">Uncharacterized protein</fullName>
    </submittedName>
</protein>
<keyword evidence="2" id="KW-0812">Transmembrane</keyword>
<feature type="region of interest" description="Disordered" evidence="1">
    <location>
        <begin position="67"/>
        <end position="106"/>
    </location>
</feature>
<feature type="transmembrane region" description="Helical" evidence="2">
    <location>
        <begin position="35"/>
        <end position="56"/>
    </location>
</feature>
<dbReference type="EMBL" id="MCGO01000053">
    <property type="protein sequence ID" value="ORY36816.1"/>
    <property type="molecule type" value="Genomic_DNA"/>
</dbReference>
<keyword evidence="4" id="KW-1185">Reference proteome</keyword>
<accession>A0A1Y2BQ32</accession>
<reference evidence="3 4" key="1">
    <citation type="submission" date="2016-07" db="EMBL/GenBank/DDBJ databases">
        <title>Pervasive Adenine N6-methylation of Active Genes in Fungi.</title>
        <authorList>
            <consortium name="DOE Joint Genome Institute"/>
            <person name="Mondo S.J."/>
            <person name="Dannebaum R.O."/>
            <person name="Kuo R.C."/>
            <person name="Labutti K."/>
            <person name="Haridas S."/>
            <person name="Kuo A."/>
            <person name="Salamov A."/>
            <person name="Ahrendt S.R."/>
            <person name="Lipzen A."/>
            <person name="Sullivan W."/>
            <person name="Andreopoulos W.B."/>
            <person name="Clum A."/>
            <person name="Lindquist E."/>
            <person name="Daum C."/>
            <person name="Ramamoorthy G.K."/>
            <person name="Gryganskyi A."/>
            <person name="Culley D."/>
            <person name="Magnuson J.K."/>
            <person name="James T.Y."/>
            <person name="O'Malley M.A."/>
            <person name="Stajich J.E."/>
            <person name="Spatafora J.W."/>
            <person name="Visel A."/>
            <person name="Grigoriev I.V."/>
        </authorList>
    </citation>
    <scope>NUCLEOTIDE SEQUENCE [LARGE SCALE GENOMIC DNA]</scope>
    <source>
        <strain evidence="3 4">JEL800</strain>
    </source>
</reference>
<organism evidence="3 4">
    <name type="scientific">Rhizoclosmatium globosum</name>
    <dbReference type="NCBI Taxonomy" id="329046"/>
    <lineage>
        <taxon>Eukaryota</taxon>
        <taxon>Fungi</taxon>
        <taxon>Fungi incertae sedis</taxon>
        <taxon>Chytridiomycota</taxon>
        <taxon>Chytridiomycota incertae sedis</taxon>
        <taxon>Chytridiomycetes</taxon>
        <taxon>Chytridiales</taxon>
        <taxon>Chytriomycetaceae</taxon>
        <taxon>Rhizoclosmatium</taxon>
    </lineage>
</organism>
<dbReference type="OrthoDB" id="2148535at2759"/>
<gene>
    <name evidence="3" type="ORF">BCR33DRAFT_721752</name>
</gene>
<dbReference type="Proteomes" id="UP000193642">
    <property type="component" value="Unassembled WGS sequence"/>
</dbReference>
<dbReference type="AlphaFoldDB" id="A0A1Y2BQ32"/>
<keyword evidence="2" id="KW-1133">Transmembrane helix</keyword>
<evidence type="ECO:0000313" key="4">
    <source>
        <dbReference type="Proteomes" id="UP000193642"/>
    </source>
</evidence>
<evidence type="ECO:0000313" key="3">
    <source>
        <dbReference type="EMBL" id="ORY36816.1"/>
    </source>
</evidence>
<name>A0A1Y2BQ32_9FUNG</name>
<evidence type="ECO:0000256" key="1">
    <source>
        <dbReference type="SAM" id="MobiDB-lite"/>
    </source>
</evidence>